<proteinExistence type="predicted"/>
<gene>
    <name evidence="1" type="ORF">CFC21_108003</name>
</gene>
<feature type="non-terminal residue" evidence="1">
    <location>
        <position position="15"/>
    </location>
</feature>
<comment type="caution">
    <text evidence="1">The sequence shown here is derived from an EMBL/GenBank/DDBJ whole genome shotgun (WGS) entry which is preliminary data.</text>
</comment>
<reference evidence="1" key="2">
    <citation type="submission" date="2020-03" db="EMBL/GenBank/DDBJ databases">
        <title>The second near-complete assembly of the hexaploid bread wheat (Triticum aestivum) genome.</title>
        <authorList>
            <person name="Zimin A.V."/>
            <person name="Puiu D."/>
            <person name="Shumante A."/>
            <person name="Alonge M."/>
            <person name="Salzberg S.L."/>
        </authorList>
    </citation>
    <scope>NUCLEOTIDE SEQUENCE</scope>
    <source>
        <tissue evidence="1">Leaf</tissue>
    </source>
</reference>
<reference evidence="1" key="1">
    <citation type="journal article" date="2017" name="Gigascience">
        <title>The first near-complete assembly of the hexaploid bread wheat genome, Triticum aestivum.</title>
        <authorList>
            <person name="Zimin A.V."/>
            <person name="Puiu D."/>
            <person name="Hall R."/>
            <person name="Kingan S."/>
            <person name="Clavijo B.J."/>
            <person name="Salzberg S.L."/>
        </authorList>
    </citation>
    <scope>NUCLEOTIDE SEQUENCE</scope>
    <source>
        <tissue evidence="1">Leaf</tissue>
    </source>
</reference>
<sequence>MLLETIQTTHLSTPK</sequence>
<name>A0A9R1MHD1_WHEAT</name>
<dbReference type="Proteomes" id="UP000815260">
    <property type="component" value="Chromosome 7D"/>
</dbReference>
<dbReference type="EMBL" id="CM022231">
    <property type="protein sequence ID" value="KAF7107372.1"/>
    <property type="molecule type" value="Genomic_DNA"/>
</dbReference>
<protein>
    <submittedName>
        <fullName evidence="1">Uncharacterized protein</fullName>
    </submittedName>
</protein>
<evidence type="ECO:0000313" key="1">
    <source>
        <dbReference type="EMBL" id="KAF7107372.1"/>
    </source>
</evidence>
<organism evidence="1">
    <name type="scientific">Triticum aestivum</name>
    <name type="common">Wheat</name>
    <dbReference type="NCBI Taxonomy" id="4565"/>
    <lineage>
        <taxon>Eukaryota</taxon>
        <taxon>Viridiplantae</taxon>
        <taxon>Streptophyta</taxon>
        <taxon>Embryophyta</taxon>
        <taxon>Tracheophyta</taxon>
        <taxon>Spermatophyta</taxon>
        <taxon>Magnoliopsida</taxon>
        <taxon>Liliopsida</taxon>
        <taxon>Poales</taxon>
        <taxon>Poaceae</taxon>
        <taxon>BOP clade</taxon>
        <taxon>Pooideae</taxon>
        <taxon>Triticodae</taxon>
        <taxon>Triticeae</taxon>
        <taxon>Triticinae</taxon>
        <taxon>Triticum</taxon>
    </lineage>
</organism>
<accession>A0A9R1MHD1</accession>